<gene>
    <name evidence="1" type="ORF">GT348_06775</name>
</gene>
<keyword evidence="2" id="KW-1185">Reference proteome</keyword>
<evidence type="ECO:0008006" key="3">
    <source>
        <dbReference type="Google" id="ProtNLM"/>
    </source>
</evidence>
<sequence length="452" mass="52030">MSENKFLQNSILELDGKINNINNLLINFAELIQLSVIKQQNSEIILNNLKDSINLLMQKNTCNKKIRCFFLIHSISMWDSLSDIYRRMAQDERFEPIIFTIPSRIISSGDFTGEEAVSDAFTKMGISHYRLEMTDSFDGLTILKNMSPDIIFRQQPWDGDMMTCYAAQDLNFARLCLVPYSPWMLDMDKIAQSGINFDRTYHRLAWRLFSECPDSSETYSQNPHIDQDRVIFSGLSKIDSLLLHKDKGVWPFPEKEKRPYRVIWSTHYSAYEESFQFSVFNQICLLMLEWAQKTPDIEFVFKPHQGLRNGVIKSGFMTAEQYDKYISVWESLDNCAVSLGDYASLFDASDLMVTDGISFLAEYQFFDKPIIFFDSGSHAAFNSLGELAASCSKKVSSFPEMVEAVSYYKNGGKWEYVAEREALKETLYPSGQSPSQLIIEAIYEGFQRESNS</sequence>
<accession>A0A6P1NGE6</accession>
<reference evidence="1 2" key="1">
    <citation type="submission" date="2020-01" db="EMBL/GenBank/DDBJ databases">
        <title>Genome sequencing of strain KACC 21507.</title>
        <authorList>
            <person name="Heo J."/>
            <person name="Kim S.-J."/>
            <person name="Kim J.-S."/>
            <person name="Hong S.-B."/>
            <person name="Kwon S.-W."/>
        </authorList>
    </citation>
    <scope>NUCLEOTIDE SEQUENCE [LARGE SCALE GENOMIC DNA]</scope>
    <source>
        <strain evidence="1 2">KACC 21507</strain>
    </source>
</reference>
<dbReference type="KEGG" id="bomb:GT348_06775"/>
<organism evidence="1 2">
    <name type="scientific">Aristophania vespae</name>
    <dbReference type="NCBI Taxonomy" id="2697033"/>
    <lineage>
        <taxon>Bacteria</taxon>
        <taxon>Pseudomonadati</taxon>
        <taxon>Pseudomonadota</taxon>
        <taxon>Alphaproteobacteria</taxon>
        <taxon>Acetobacterales</taxon>
        <taxon>Acetobacteraceae</taxon>
        <taxon>Aristophania</taxon>
    </lineage>
</organism>
<evidence type="ECO:0000313" key="2">
    <source>
        <dbReference type="Proteomes" id="UP000463975"/>
    </source>
</evidence>
<dbReference type="Proteomes" id="UP000463975">
    <property type="component" value="Chromosome"/>
</dbReference>
<evidence type="ECO:0000313" key="1">
    <source>
        <dbReference type="EMBL" id="QHI95977.1"/>
    </source>
</evidence>
<protein>
    <recommendedName>
        <fullName evidence="3">CDP-glycerol--glycerophosphate glycerophosphotransferase</fullName>
    </recommendedName>
</protein>
<dbReference type="EMBL" id="CP047652">
    <property type="protein sequence ID" value="QHI95977.1"/>
    <property type="molecule type" value="Genomic_DNA"/>
</dbReference>
<dbReference type="InterPro" id="IPR043148">
    <property type="entry name" value="TagF_C"/>
</dbReference>
<dbReference type="RefSeq" id="WP_160619050.1">
    <property type="nucleotide sequence ID" value="NZ_CP047652.1"/>
</dbReference>
<dbReference type="AlphaFoldDB" id="A0A6P1NGE6"/>
<dbReference type="Gene3D" id="3.40.50.12580">
    <property type="match status" value="1"/>
</dbReference>
<dbReference type="SUPFAM" id="SSF53756">
    <property type="entry name" value="UDP-Glycosyltransferase/glycogen phosphorylase"/>
    <property type="match status" value="1"/>
</dbReference>
<name>A0A6P1NGE6_9PROT</name>
<proteinExistence type="predicted"/>